<accession>A0A4Y8RF76</accession>
<proteinExistence type="predicted"/>
<dbReference type="EMBL" id="SOZD01000005">
    <property type="protein sequence ID" value="TFF20724.1"/>
    <property type="molecule type" value="Genomic_DNA"/>
</dbReference>
<evidence type="ECO:0000313" key="4">
    <source>
        <dbReference type="Proteomes" id="UP000298179"/>
    </source>
</evidence>
<reference evidence="2 4" key="1">
    <citation type="submission" date="2019-03" db="EMBL/GenBank/DDBJ databases">
        <title>Jiella endophytica sp. nov., a novel endophytic bacterium isolated from root of Ficus microcarpa Linn. f.</title>
        <authorList>
            <person name="Tuo L."/>
        </authorList>
    </citation>
    <scope>NUCLEOTIDE SEQUENCE [LARGE SCALE GENOMIC DNA]</scope>
    <source>
        <strain evidence="2 4">CBS5Q-3</strain>
    </source>
</reference>
<protein>
    <submittedName>
        <fullName evidence="2">Uncharacterized protein</fullName>
    </submittedName>
</protein>
<dbReference type="AlphaFoldDB" id="A0A4Y8RF76"/>
<evidence type="ECO:0000313" key="2">
    <source>
        <dbReference type="EMBL" id="TFF20724.1"/>
    </source>
</evidence>
<evidence type="ECO:0000313" key="3">
    <source>
        <dbReference type="EMBL" id="TFF27025.1"/>
    </source>
</evidence>
<organism evidence="2 4">
    <name type="scientific">Jiella endophytica</name>
    <dbReference type="NCBI Taxonomy" id="2558362"/>
    <lineage>
        <taxon>Bacteria</taxon>
        <taxon>Pseudomonadati</taxon>
        <taxon>Pseudomonadota</taxon>
        <taxon>Alphaproteobacteria</taxon>
        <taxon>Hyphomicrobiales</taxon>
        <taxon>Aurantimonadaceae</taxon>
        <taxon>Jiella</taxon>
    </lineage>
</organism>
<dbReference type="RefSeq" id="WP_134759234.1">
    <property type="nucleotide sequence ID" value="NZ_SOZD01000001.1"/>
</dbReference>
<feature type="region of interest" description="Disordered" evidence="1">
    <location>
        <begin position="1"/>
        <end position="85"/>
    </location>
</feature>
<sequence>MAPMMSSLTDALSQASLDDEKARKAAEEAADCAEKLNQSDEGFTALDRRLKSLPVNGRFQSREDAGGPVPSPDKKLKAAWPKFSK</sequence>
<keyword evidence="4" id="KW-1185">Reference proteome</keyword>
<feature type="compositionally biased region" description="Polar residues" evidence="1">
    <location>
        <begin position="1"/>
        <end position="16"/>
    </location>
</feature>
<feature type="compositionally biased region" description="Basic and acidic residues" evidence="1">
    <location>
        <begin position="18"/>
        <end position="38"/>
    </location>
</feature>
<gene>
    <name evidence="3" type="ORF">E3C22_00655</name>
    <name evidence="2" type="ORF">E3C22_17695</name>
</gene>
<comment type="caution">
    <text evidence="2">The sequence shown here is derived from an EMBL/GenBank/DDBJ whole genome shotgun (WGS) entry which is preliminary data.</text>
</comment>
<evidence type="ECO:0000256" key="1">
    <source>
        <dbReference type="SAM" id="MobiDB-lite"/>
    </source>
</evidence>
<dbReference type="Proteomes" id="UP000298179">
    <property type="component" value="Unassembled WGS sequence"/>
</dbReference>
<dbReference type="EMBL" id="SOZD01000001">
    <property type="protein sequence ID" value="TFF27025.1"/>
    <property type="molecule type" value="Genomic_DNA"/>
</dbReference>
<name>A0A4Y8RF76_9HYPH</name>